<gene>
    <name evidence="1" type="ORF">HYPSUDRAFT_41337</name>
</gene>
<accession>A0A0D2PQQ9</accession>
<reference evidence="2" key="1">
    <citation type="submission" date="2014-04" db="EMBL/GenBank/DDBJ databases">
        <title>Evolutionary Origins and Diversification of the Mycorrhizal Mutualists.</title>
        <authorList>
            <consortium name="DOE Joint Genome Institute"/>
            <consortium name="Mycorrhizal Genomics Consortium"/>
            <person name="Kohler A."/>
            <person name="Kuo A."/>
            <person name="Nagy L.G."/>
            <person name="Floudas D."/>
            <person name="Copeland A."/>
            <person name="Barry K.W."/>
            <person name="Cichocki N."/>
            <person name="Veneault-Fourrey C."/>
            <person name="LaButti K."/>
            <person name="Lindquist E.A."/>
            <person name="Lipzen A."/>
            <person name="Lundell T."/>
            <person name="Morin E."/>
            <person name="Murat C."/>
            <person name="Riley R."/>
            <person name="Ohm R."/>
            <person name="Sun H."/>
            <person name="Tunlid A."/>
            <person name="Henrissat B."/>
            <person name="Grigoriev I.V."/>
            <person name="Hibbett D.S."/>
            <person name="Martin F."/>
        </authorList>
    </citation>
    <scope>NUCLEOTIDE SEQUENCE [LARGE SCALE GENOMIC DNA]</scope>
    <source>
        <strain evidence="2">FD-334 SS-4</strain>
    </source>
</reference>
<organism evidence="1 2">
    <name type="scientific">Hypholoma sublateritium (strain FD-334 SS-4)</name>
    <dbReference type="NCBI Taxonomy" id="945553"/>
    <lineage>
        <taxon>Eukaryota</taxon>
        <taxon>Fungi</taxon>
        <taxon>Dikarya</taxon>
        <taxon>Basidiomycota</taxon>
        <taxon>Agaricomycotina</taxon>
        <taxon>Agaricomycetes</taxon>
        <taxon>Agaricomycetidae</taxon>
        <taxon>Agaricales</taxon>
        <taxon>Agaricineae</taxon>
        <taxon>Strophariaceae</taxon>
        <taxon>Hypholoma</taxon>
    </lineage>
</organism>
<dbReference type="Proteomes" id="UP000054270">
    <property type="component" value="Unassembled WGS sequence"/>
</dbReference>
<keyword evidence="2" id="KW-1185">Reference proteome</keyword>
<dbReference type="AlphaFoldDB" id="A0A0D2PQQ9"/>
<dbReference type="EMBL" id="KN817552">
    <property type="protein sequence ID" value="KJA22170.1"/>
    <property type="molecule type" value="Genomic_DNA"/>
</dbReference>
<evidence type="ECO:0000313" key="2">
    <source>
        <dbReference type="Proteomes" id="UP000054270"/>
    </source>
</evidence>
<sequence length="91" mass="10199">MAVTCLIHFGWFQLHLRRSSPSPLLSALGPVLLLDALSNRGLLQDTGTASAQRPSEFRIESRSGWFRIPKMIHGPCLAHIITLMFHDDTFV</sequence>
<evidence type="ECO:0000313" key="1">
    <source>
        <dbReference type="EMBL" id="KJA22170.1"/>
    </source>
</evidence>
<name>A0A0D2PQQ9_HYPSF</name>
<protein>
    <submittedName>
        <fullName evidence="1">Uncharacterized protein</fullName>
    </submittedName>
</protein>
<proteinExistence type="predicted"/>